<dbReference type="Proteomes" id="UP000233837">
    <property type="component" value="Unassembled WGS sequence"/>
</dbReference>
<evidence type="ECO:0000313" key="2">
    <source>
        <dbReference type="Proteomes" id="UP000233837"/>
    </source>
</evidence>
<organism evidence="1 2">
    <name type="scientific">Dendrobium catenatum</name>
    <dbReference type="NCBI Taxonomy" id="906689"/>
    <lineage>
        <taxon>Eukaryota</taxon>
        <taxon>Viridiplantae</taxon>
        <taxon>Streptophyta</taxon>
        <taxon>Embryophyta</taxon>
        <taxon>Tracheophyta</taxon>
        <taxon>Spermatophyta</taxon>
        <taxon>Magnoliopsida</taxon>
        <taxon>Liliopsida</taxon>
        <taxon>Asparagales</taxon>
        <taxon>Orchidaceae</taxon>
        <taxon>Epidendroideae</taxon>
        <taxon>Malaxideae</taxon>
        <taxon>Dendrobiinae</taxon>
        <taxon>Dendrobium</taxon>
    </lineage>
</organism>
<gene>
    <name evidence="1" type="ORF">MA16_Dca027815</name>
</gene>
<evidence type="ECO:0000313" key="1">
    <source>
        <dbReference type="EMBL" id="PKU81677.1"/>
    </source>
</evidence>
<dbReference type="EMBL" id="KZ502229">
    <property type="protein sequence ID" value="PKU81677.1"/>
    <property type="molecule type" value="Genomic_DNA"/>
</dbReference>
<keyword evidence="2" id="KW-1185">Reference proteome</keyword>
<reference evidence="1 2" key="2">
    <citation type="journal article" date="2017" name="Nature">
        <title>The Apostasia genome and the evolution of orchids.</title>
        <authorList>
            <person name="Zhang G.Q."/>
            <person name="Liu K.W."/>
            <person name="Li Z."/>
            <person name="Lohaus R."/>
            <person name="Hsiao Y.Y."/>
            <person name="Niu S.C."/>
            <person name="Wang J.Y."/>
            <person name="Lin Y.C."/>
            <person name="Xu Q."/>
            <person name="Chen L.J."/>
            <person name="Yoshida K."/>
            <person name="Fujiwara S."/>
            <person name="Wang Z.W."/>
            <person name="Zhang Y.Q."/>
            <person name="Mitsuda N."/>
            <person name="Wang M."/>
            <person name="Liu G.H."/>
            <person name="Pecoraro L."/>
            <person name="Huang H.X."/>
            <person name="Xiao X.J."/>
            <person name="Lin M."/>
            <person name="Wu X.Y."/>
            <person name="Wu W.L."/>
            <person name="Chen Y.Y."/>
            <person name="Chang S.B."/>
            <person name="Sakamoto S."/>
            <person name="Ohme-Takagi M."/>
            <person name="Yagi M."/>
            <person name="Zeng S.J."/>
            <person name="Shen C.Y."/>
            <person name="Yeh C.M."/>
            <person name="Luo Y.B."/>
            <person name="Tsai W.C."/>
            <person name="Van de Peer Y."/>
            <person name="Liu Z.J."/>
        </authorList>
    </citation>
    <scope>NUCLEOTIDE SEQUENCE [LARGE SCALE GENOMIC DNA]</scope>
    <source>
        <tissue evidence="1">The whole plant</tissue>
    </source>
</reference>
<proteinExistence type="predicted"/>
<sequence>MRSLNRRRINGSKSYLPSLLWAIRFLLPVVPIPLALDCSVYAPCLAVWFLCLGPSVHVFVSVPGCGGSVSWSLKCYLFLSFWLVVSVAEHGC</sequence>
<protein>
    <submittedName>
        <fullName evidence="1">Uncharacterized protein</fullName>
    </submittedName>
</protein>
<accession>A0A2I0X1B9</accession>
<name>A0A2I0X1B9_9ASPA</name>
<reference evidence="1 2" key="1">
    <citation type="journal article" date="2016" name="Sci. Rep.">
        <title>The Dendrobium catenatum Lindl. genome sequence provides insights into polysaccharide synthase, floral development and adaptive evolution.</title>
        <authorList>
            <person name="Zhang G.Q."/>
            <person name="Xu Q."/>
            <person name="Bian C."/>
            <person name="Tsai W.C."/>
            <person name="Yeh C.M."/>
            <person name="Liu K.W."/>
            <person name="Yoshida K."/>
            <person name="Zhang L.S."/>
            <person name="Chang S.B."/>
            <person name="Chen F."/>
            <person name="Shi Y."/>
            <person name="Su Y.Y."/>
            <person name="Zhang Y.Q."/>
            <person name="Chen L.J."/>
            <person name="Yin Y."/>
            <person name="Lin M."/>
            <person name="Huang H."/>
            <person name="Deng H."/>
            <person name="Wang Z.W."/>
            <person name="Zhu S.L."/>
            <person name="Zhao X."/>
            <person name="Deng C."/>
            <person name="Niu S.C."/>
            <person name="Huang J."/>
            <person name="Wang M."/>
            <person name="Liu G.H."/>
            <person name="Yang H.J."/>
            <person name="Xiao X.J."/>
            <person name="Hsiao Y.Y."/>
            <person name="Wu W.L."/>
            <person name="Chen Y.Y."/>
            <person name="Mitsuda N."/>
            <person name="Ohme-Takagi M."/>
            <person name="Luo Y.B."/>
            <person name="Van de Peer Y."/>
            <person name="Liu Z.J."/>
        </authorList>
    </citation>
    <scope>NUCLEOTIDE SEQUENCE [LARGE SCALE GENOMIC DNA]</scope>
    <source>
        <tissue evidence="1">The whole plant</tissue>
    </source>
</reference>
<dbReference type="AlphaFoldDB" id="A0A2I0X1B9"/>